<evidence type="ECO:0000256" key="7">
    <source>
        <dbReference type="ARBA" id="ARBA00022843"/>
    </source>
</evidence>
<keyword evidence="8" id="KW-0007">Acetylation</keyword>
<reference evidence="15" key="1">
    <citation type="journal article" date="2022" name="bioRxiv">
        <title>Genomics of Preaxostyla Flagellates Illuminates Evolutionary Transitions and the Path Towards Mitochondrial Loss.</title>
        <authorList>
            <person name="Novak L.V.F."/>
            <person name="Treitli S.C."/>
            <person name="Pyrih J."/>
            <person name="Halakuc P."/>
            <person name="Pipaliya S.V."/>
            <person name="Vacek V."/>
            <person name="Brzon O."/>
            <person name="Soukal P."/>
            <person name="Eme L."/>
            <person name="Dacks J.B."/>
            <person name="Karnkowska A."/>
            <person name="Elias M."/>
            <person name="Hampl V."/>
        </authorList>
    </citation>
    <scope>NUCLEOTIDE SEQUENCE</scope>
    <source>
        <strain evidence="15">RCP-MX</strain>
    </source>
</reference>
<evidence type="ECO:0000256" key="10">
    <source>
        <dbReference type="ARBA" id="ARBA00023212"/>
    </source>
</evidence>
<feature type="compositionally biased region" description="Pro residues" evidence="14">
    <location>
        <begin position="620"/>
        <end position="636"/>
    </location>
</feature>
<comment type="subunit">
    <text evidence="13">Subunit of dynactin, a multiprotein complex part of a tripartite complex with dynein and a adapter, such as BICDL1, BICD2 or HOOK3. The dynactin complex is built around ACTR1A/ACTB filament and consists of an actin-related filament composed of a shoulder domain, a pointed end and a barbed end. Its length is defined by its flexible shoulder domain. The soulder is composed of 2 DCTN1 subunits, 4 DCTN2 and 2 DCTN3. The 4 DCNT2 (via N-terminus) bind the ACTR1A filament and act as molecular rulers to determine the length. The pointed end is important for binding dynein-dynactin cargo adapters. Consists of 4 subunits: ACTR10, DCNT4, DCTN5 and DCTN6. The barbed end is composed of a CAPZA1:CAPZB heterodimers, which binds ACTR1A/ACTB filament and dynactin and stabilizes dynactin. Interacts with ATP7B, but not ATP7A, in a copper-dependent manner. Interacts with ANK2; this interaction is required for localization at costameres. Interacts with N4BP2L1.</text>
</comment>
<feature type="region of interest" description="Disordered" evidence="14">
    <location>
        <begin position="550"/>
        <end position="580"/>
    </location>
</feature>
<evidence type="ECO:0000256" key="1">
    <source>
        <dbReference type="ARBA" id="ARBA00004300"/>
    </source>
</evidence>
<feature type="region of interest" description="Disordered" evidence="14">
    <location>
        <begin position="598"/>
        <end position="648"/>
    </location>
</feature>
<keyword evidence="16" id="KW-1185">Reference proteome</keyword>
<feature type="region of interest" description="Disordered" evidence="14">
    <location>
        <begin position="219"/>
        <end position="281"/>
    </location>
</feature>
<dbReference type="PANTHER" id="PTHR13034:SF2">
    <property type="entry name" value="DYNACTIN SUBUNIT 4"/>
    <property type="match status" value="1"/>
</dbReference>
<dbReference type="EMBL" id="JAPMOS010000064">
    <property type="protein sequence ID" value="KAJ4456662.1"/>
    <property type="molecule type" value="Genomic_DNA"/>
</dbReference>
<evidence type="ECO:0000256" key="5">
    <source>
        <dbReference type="ARBA" id="ARBA00022499"/>
    </source>
</evidence>
<comment type="similarity">
    <text evidence="11">Belongs to the dynactin subunit 4 family.</text>
</comment>
<organism evidence="15 16">
    <name type="scientific">Paratrimastix pyriformis</name>
    <dbReference type="NCBI Taxonomy" id="342808"/>
    <lineage>
        <taxon>Eukaryota</taxon>
        <taxon>Metamonada</taxon>
        <taxon>Preaxostyla</taxon>
        <taxon>Paratrimastigidae</taxon>
        <taxon>Paratrimastix</taxon>
    </lineage>
</organism>
<feature type="region of interest" description="Disordered" evidence="14">
    <location>
        <begin position="352"/>
        <end position="372"/>
    </location>
</feature>
<evidence type="ECO:0000256" key="8">
    <source>
        <dbReference type="ARBA" id="ARBA00022990"/>
    </source>
</evidence>
<evidence type="ECO:0000313" key="15">
    <source>
        <dbReference type="EMBL" id="KAJ4456662.1"/>
    </source>
</evidence>
<comment type="subcellular location">
    <subcellularLocation>
        <location evidence="1">Cytoplasm</location>
        <location evidence="1">Cytoskeleton</location>
        <location evidence="1">Microtubule organizing center</location>
        <location evidence="1">Centrosome</location>
    </subcellularLocation>
    <subcellularLocation>
        <location evidence="2">Cytoplasm</location>
        <location evidence="2">Cytoskeleton</location>
        <location evidence="2">Stress fiber</location>
    </subcellularLocation>
    <subcellularLocation>
        <location evidence="3">Cytoplasm</location>
        <location evidence="3">Myofibril</location>
    </subcellularLocation>
</comment>
<gene>
    <name evidence="15" type="ORF">PAPYR_8061</name>
</gene>
<dbReference type="InterPro" id="IPR008603">
    <property type="entry name" value="DCTN4"/>
</dbReference>
<proteinExistence type="inferred from homology"/>
<evidence type="ECO:0000256" key="11">
    <source>
        <dbReference type="ARBA" id="ARBA00034776"/>
    </source>
</evidence>
<evidence type="ECO:0000313" key="16">
    <source>
        <dbReference type="Proteomes" id="UP001141327"/>
    </source>
</evidence>
<evidence type="ECO:0000256" key="2">
    <source>
        <dbReference type="ARBA" id="ARBA00004529"/>
    </source>
</evidence>
<dbReference type="PANTHER" id="PTHR13034">
    <property type="entry name" value="DYNACTIN P62 SUBUNIT"/>
    <property type="match status" value="1"/>
</dbReference>
<keyword evidence="9" id="KW-0175">Coiled coil</keyword>
<name>A0ABQ8UG48_9EUKA</name>
<keyword evidence="5" id="KW-1017">Isopeptide bond</keyword>
<feature type="compositionally biased region" description="Low complexity" evidence="14">
    <location>
        <begin position="428"/>
        <end position="438"/>
    </location>
</feature>
<evidence type="ECO:0000256" key="3">
    <source>
        <dbReference type="ARBA" id="ARBA00004657"/>
    </source>
</evidence>
<dbReference type="Pfam" id="PF05502">
    <property type="entry name" value="Dynactin_p62"/>
    <property type="match status" value="2"/>
</dbReference>
<evidence type="ECO:0000256" key="13">
    <source>
        <dbReference type="ARBA" id="ARBA00093507"/>
    </source>
</evidence>
<evidence type="ECO:0000256" key="9">
    <source>
        <dbReference type="ARBA" id="ARBA00023054"/>
    </source>
</evidence>
<feature type="compositionally biased region" description="Low complexity" evidence="14">
    <location>
        <begin position="353"/>
        <end position="372"/>
    </location>
</feature>
<keyword evidence="10" id="KW-0206">Cytoskeleton</keyword>
<protein>
    <recommendedName>
        <fullName evidence="12">Dynactin subunit 4</fullName>
    </recommendedName>
</protein>
<sequence>MTGHRFLQGGRRQRFGNLCLHANMSARTLVACSCQRLFPLSYLYLCNTCNKLVCPKCCAEEISSYFCPSCFEVLPAKQAQRYSHRCSRCAICPLCGSNLLASRATADSTHAAIAPAPTFIWACPTCEWTSEHLNITSTRPNGLAEQLLEMEVGPATERVQEITRAMAAHMQEVQREYELERQHRRYHMGGPHSHFTMDQMVAQLSQKSDRPAMHPVHTTLPLALSTTTTTSATTTSTIDGEDIPQPTSTPPPPPGGDDTDMLGEDMTSAWDSGVDGTGPQATTLAQRFGKSVNQARSPKDLLPQLVQLHPRLALRCAACQRAIVTPDPKPLGTRGFYLSAMATLPSFHVSRVTPSPAAATPSPDDAAPSPASPTLRITLELRLQNALRIPMQVTLQPPCSSNQLSLPPSSALFSLDASVLPAEPRRPSSPAAPTPGTGDVASPDLVPTLRLELPACEDYEGAPTTAPPVMASGGLAVLRRESGDVYLVDVPLVIEPKWISQGDQPRVVQFALSAEFQWTPQAQPAGKPQTETVAPALRTLSFKEGLEEIMSVQSPPTTPLDPNDPHLAEKRAKKEAKKQRLAQLTSMLATLENIAGATNGAGQPTSPPAAAMYTNSAPSPLAPPLPPPQLQPPPISTPLQSPHPKVGRNSCCRKDIDSLFLVNRSPFLCPVALSDCHDLHATSGILIGSDLSRFQRATQPASYSQEDEDDYDDGDDDSVNPQSAAAKVCAQHPPVCHHNQILFFFINGALFRT</sequence>
<keyword evidence="7" id="KW-0832">Ubl conjugation</keyword>
<keyword evidence="6" id="KW-0597">Phosphoprotein</keyword>
<feature type="region of interest" description="Disordered" evidence="14">
    <location>
        <begin position="697"/>
        <end position="724"/>
    </location>
</feature>
<dbReference type="Proteomes" id="UP001141327">
    <property type="component" value="Unassembled WGS sequence"/>
</dbReference>
<evidence type="ECO:0000256" key="14">
    <source>
        <dbReference type="SAM" id="MobiDB-lite"/>
    </source>
</evidence>
<keyword evidence="4" id="KW-0963">Cytoplasm</keyword>
<evidence type="ECO:0000256" key="6">
    <source>
        <dbReference type="ARBA" id="ARBA00022553"/>
    </source>
</evidence>
<accession>A0ABQ8UG48</accession>
<feature type="region of interest" description="Disordered" evidence="14">
    <location>
        <begin position="422"/>
        <end position="444"/>
    </location>
</feature>
<feature type="compositionally biased region" description="Acidic residues" evidence="14">
    <location>
        <begin position="705"/>
        <end position="718"/>
    </location>
</feature>
<comment type="caution">
    <text evidence="15">The sequence shown here is derived from an EMBL/GenBank/DDBJ whole genome shotgun (WGS) entry which is preliminary data.</text>
</comment>
<evidence type="ECO:0000256" key="12">
    <source>
        <dbReference type="ARBA" id="ARBA00034864"/>
    </source>
</evidence>
<feature type="compositionally biased region" description="Basic and acidic residues" evidence="14">
    <location>
        <begin position="563"/>
        <end position="572"/>
    </location>
</feature>
<evidence type="ECO:0000256" key="4">
    <source>
        <dbReference type="ARBA" id="ARBA00022490"/>
    </source>
</evidence>
<feature type="compositionally biased region" description="Low complexity" evidence="14">
    <location>
        <begin position="219"/>
        <end position="237"/>
    </location>
</feature>